<evidence type="ECO:0000256" key="1">
    <source>
        <dbReference type="SAM" id="MobiDB-lite"/>
    </source>
</evidence>
<evidence type="ECO:0000256" key="2">
    <source>
        <dbReference type="SAM" id="Phobius"/>
    </source>
</evidence>
<feature type="transmembrane region" description="Helical" evidence="2">
    <location>
        <begin position="167"/>
        <end position="188"/>
    </location>
</feature>
<accession>A0ABT7TMM3</accession>
<comment type="caution">
    <text evidence="3">The sequence shown here is derived from an EMBL/GenBank/DDBJ whole genome shotgun (WGS) entry which is preliminary data.</text>
</comment>
<feature type="region of interest" description="Disordered" evidence="1">
    <location>
        <begin position="130"/>
        <end position="149"/>
    </location>
</feature>
<dbReference type="RefSeq" id="WP_289471695.1">
    <property type="nucleotide sequence ID" value="NZ_JAUCMN010000001.1"/>
</dbReference>
<keyword evidence="2" id="KW-1133">Transmembrane helix</keyword>
<reference evidence="3 4" key="1">
    <citation type="submission" date="2023-06" db="EMBL/GenBank/DDBJ databases">
        <authorList>
            <person name="Feng G."/>
            <person name="Li J."/>
            <person name="Zhu H."/>
        </authorList>
    </citation>
    <scope>NUCLEOTIDE SEQUENCE [LARGE SCALE GENOMIC DNA]</scope>
    <source>
        <strain evidence="3 4">RHCKG28</strain>
    </source>
</reference>
<feature type="region of interest" description="Disordered" evidence="1">
    <location>
        <begin position="39"/>
        <end position="113"/>
    </location>
</feature>
<gene>
    <name evidence="3" type="ORF">QUG93_00600</name>
</gene>
<keyword evidence="2" id="KW-0812">Transmembrane</keyword>
<evidence type="ECO:0000313" key="4">
    <source>
        <dbReference type="Proteomes" id="UP001236404"/>
    </source>
</evidence>
<proteinExistence type="predicted"/>
<evidence type="ECO:0000313" key="3">
    <source>
        <dbReference type="EMBL" id="MDM7890177.1"/>
    </source>
</evidence>
<organism evidence="3 4">
    <name type="scientific">Curtobacterium caseinilyticum</name>
    <dbReference type="NCBI Taxonomy" id="3055137"/>
    <lineage>
        <taxon>Bacteria</taxon>
        <taxon>Bacillati</taxon>
        <taxon>Actinomycetota</taxon>
        <taxon>Actinomycetes</taxon>
        <taxon>Micrococcales</taxon>
        <taxon>Microbacteriaceae</taxon>
        <taxon>Curtobacterium</taxon>
    </lineage>
</organism>
<keyword evidence="2" id="KW-0472">Membrane</keyword>
<sequence>MTDEDVTAERARLEALAWGVGSSPEEAARARLALRAMPAAGAVARSDAPARSDRPARSDGPARSDAPSWPAGTAAVRSERTATGSATPDDTVTGRAAADGTAAGATAPGVGGRDAADVTIAMDATGGGDAGDADGAASHGAGAGLPTGAGTWRARVRGLLWTARPRAWIALGALAVLGLTFAAGTLVGTSSGQQVAAPSTTPTPGTVTLEELLDVPQTSADQLPGPVGAPVSLRTTRLVFTNRALDGSAFETPWNVWAGVGTDRETICLVATANRLESTTACYPRDDALHGNVSLSAQSMSGTLTITVRGGAVQGTVTNEN</sequence>
<dbReference type="Proteomes" id="UP001236404">
    <property type="component" value="Unassembled WGS sequence"/>
</dbReference>
<feature type="compositionally biased region" description="Low complexity" evidence="1">
    <location>
        <begin position="90"/>
        <end position="108"/>
    </location>
</feature>
<name>A0ABT7TMM3_9MICO</name>
<protein>
    <submittedName>
        <fullName evidence="3">Uncharacterized protein</fullName>
    </submittedName>
</protein>
<dbReference type="EMBL" id="JAUCMN010000001">
    <property type="protein sequence ID" value="MDM7890177.1"/>
    <property type="molecule type" value="Genomic_DNA"/>
</dbReference>
<keyword evidence="4" id="KW-1185">Reference proteome</keyword>
<feature type="compositionally biased region" description="Basic and acidic residues" evidence="1">
    <location>
        <begin position="48"/>
        <end position="62"/>
    </location>
</feature>